<dbReference type="CDD" id="cd00009">
    <property type="entry name" value="AAA"/>
    <property type="match status" value="1"/>
</dbReference>
<comment type="similarity">
    <text evidence="1">Belongs to the Mg-chelatase subunits D/I family. ComM subfamily.</text>
</comment>
<dbReference type="SUPFAM" id="SSF52540">
    <property type="entry name" value="P-loop containing nucleoside triphosphate hydrolases"/>
    <property type="match status" value="1"/>
</dbReference>
<organism evidence="6 7">
    <name type="scientific">Candidatus Kaiserbacteria bacterium GWA2_50_9</name>
    <dbReference type="NCBI Taxonomy" id="1798474"/>
    <lineage>
        <taxon>Bacteria</taxon>
        <taxon>Candidatus Kaiseribacteriota</taxon>
    </lineage>
</organism>
<dbReference type="InterPro" id="IPR027417">
    <property type="entry name" value="P-loop_NTPase"/>
</dbReference>
<dbReference type="STRING" id="1798474.A2118_01310"/>
<dbReference type="Pfam" id="PF13541">
    <property type="entry name" value="ChlI"/>
    <property type="match status" value="1"/>
</dbReference>
<protein>
    <recommendedName>
        <fullName evidence="5">MCM C-terminal AAA(+) ATPase domain-containing protein</fullName>
    </recommendedName>
</protein>
<sequence>MPKSGYAKTYAAQPVGSSAELISVEADLTRGLHAFSIVGLADKAVEEARDRVSAAIRHSGIKPPKQQNKRIVLSLSPADLKKEGSHYDLAIALAYLIAAGDLAPLVEHMLFVGELALDGTLRGVRGVLPQVLVAKRRGITTIFVPPKNAREALLADGVAVYAPKSLTELLEHLKGEKPLPRLVRDRQTPAPPPSLDLRDVKGQESAKRALEIAAAGRHNIVFYGPPGTGKTMLARALAGILPPLTDDDMLEVTAIHSTAGLLKEGEAMHWPPFRAPHHSISHVAIVGGGAFPKAGEVTLAHKGVLFLDEFPEFDSRTLEALRQPLEDRVVTVSRARASVTFPADCMIVAAMNPANTLSEDSRVALRAAEKQSRRISRPIVDRLDLWIEVPLVPHDTLSKLSNGEPSEKVRERVVAARTRAAKRTGKKNATNAALTGRELDEKSGFTAAAKETLTQSAARLNLSPRSYHRTMRVARTIADLAGADAVTPAYVHEALQYRPRGLFGFE</sequence>
<evidence type="ECO:0000313" key="7">
    <source>
        <dbReference type="Proteomes" id="UP000179014"/>
    </source>
</evidence>
<dbReference type="Pfam" id="PF13335">
    <property type="entry name" value="Mg_chelatase_C"/>
    <property type="match status" value="1"/>
</dbReference>
<reference evidence="6 7" key="1">
    <citation type="journal article" date="2016" name="Nat. Commun.">
        <title>Thousands of microbial genomes shed light on interconnected biogeochemical processes in an aquifer system.</title>
        <authorList>
            <person name="Anantharaman K."/>
            <person name="Brown C.T."/>
            <person name="Hug L.A."/>
            <person name="Sharon I."/>
            <person name="Castelle C.J."/>
            <person name="Probst A.J."/>
            <person name="Thomas B.C."/>
            <person name="Singh A."/>
            <person name="Wilkins M.J."/>
            <person name="Karaoz U."/>
            <person name="Brodie E.L."/>
            <person name="Williams K.H."/>
            <person name="Hubbard S.S."/>
            <person name="Banfield J.F."/>
        </authorList>
    </citation>
    <scope>NUCLEOTIDE SEQUENCE [LARGE SCALE GENOMIC DNA]</scope>
</reference>
<dbReference type="SUPFAM" id="SSF54211">
    <property type="entry name" value="Ribosomal protein S5 domain 2-like"/>
    <property type="match status" value="1"/>
</dbReference>
<dbReference type="Gene3D" id="3.30.230.10">
    <property type="match status" value="1"/>
</dbReference>
<accession>A0A1F6BTR1</accession>
<evidence type="ECO:0000256" key="4">
    <source>
        <dbReference type="SAM" id="MobiDB-lite"/>
    </source>
</evidence>
<dbReference type="SMART" id="SM00382">
    <property type="entry name" value="AAA"/>
    <property type="match status" value="1"/>
</dbReference>
<dbReference type="EMBL" id="MFKN01000033">
    <property type="protein sequence ID" value="OGG40335.1"/>
    <property type="molecule type" value="Genomic_DNA"/>
</dbReference>
<dbReference type="PANTHER" id="PTHR32039">
    <property type="entry name" value="MAGNESIUM-CHELATASE SUBUNIT CHLI"/>
    <property type="match status" value="1"/>
</dbReference>
<evidence type="ECO:0000259" key="5">
    <source>
        <dbReference type="PROSITE" id="PS50051"/>
    </source>
</evidence>
<feature type="region of interest" description="Disordered" evidence="4">
    <location>
        <begin position="178"/>
        <end position="198"/>
    </location>
</feature>
<comment type="caution">
    <text evidence="6">The sequence shown here is derived from an EMBL/GenBank/DDBJ whole genome shotgun (WGS) entry which is preliminary data.</text>
</comment>
<dbReference type="InterPro" id="IPR000523">
    <property type="entry name" value="Mg_chelatse_chII-like_cat_dom"/>
</dbReference>
<keyword evidence="3" id="KW-0067">ATP-binding</keyword>
<dbReference type="PROSITE" id="PS50051">
    <property type="entry name" value="MCM_2"/>
    <property type="match status" value="1"/>
</dbReference>
<dbReference type="Pfam" id="PF01078">
    <property type="entry name" value="Mg_chelatase"/>
    <property type="match status" value="1"/>
</dbReference>
<dbReference type="PRINTS" id="PR01657">
    <property type="entry name" value="MCMFAMILY"/>
</dbReference>
<proteinExistence type="inferred from homology"/>
<gene>
    <name evidence="6" type="ORF">A2118_01310</name>
</gene>
<keyword evidence="2" id="KW-0547">Nucleotide-binding</keyword>
<evidence type="ECO:0000313" key="6">
    <source>
        <dbReference type="EMBL" id="OGG40335.1"/>
    </source>
</evidence>
<evidence type="ECO:0000256" key="1">
    <source>
        <dbReference type="ARBA" id="ARBA00006354"/>
    </source>
</evidence>
<dbReference type="NCBIfam" id="TIGR00368">
    <property type="entry name" value="YifB family Mg chelatase-like AAA ATPase"/>
    <property type="match status" value="1"/>
</dbReference>
<dbReference type="Proteomes" id="UP000179014">
    <property type="component" value="Unassembled WGS sequence"/>
</dbReference>
<dbReference type="InterPro" id="IPR001208">
    <property type="entry name" value="MCM_dom"/>
</dbReference>
<dbReference type="PANTHER" id="PTHR32039:SF7">
    <property type="entry name" value="COMPETENCE PROTEIN COMM"/>
    <property type="match status" value="1"/>
</dbReference>
<dbReference type="InterPro" id="IPR004482">
    <property type="entry name" value="Mg_chelat-rel"/>
</dbReference>
<dbReference type="InterPro" id="IPR045006">
    <property type="entry name" value="CHLI-like"/>
</dbReference>
<dbReference type="AlphaFoldDB" id="A0A1F6BTR1"/>
<dbReference type="Gene3D" id="3.40.50.300">
    <property type="entry name" value="P-loop containing nucleotide triphosphate hydrolases"/>
    <property type="match status" value="1"/>
</dbReference>
<evidence type="ECO:0000256" key="2">
    <source>
        <dbReference type="ARBA" id="ARBA00022741"/>
    </source>
</evidence>
<dbReference type="GO" id="GO:0003677">
    <property type="term" value="F:DNA binding"/>
    <property type="evidence" value="ECO:0007669"/>
    <property type="project" value="InterPro"/>
</dbReference>
<dbReference type="InterPro" id="IPR014721">
    <property type="entry name" value="Ribsml_uS5_D2-typ_fold_subgr"/>
</dbReference>
<dbReference type="InterPro" id="IPR025158">
    <property type="entry name" value="Mg_chelat-rel_C"/>
</dbReference>
<feature type="compositionally biased region" description="Basic and acidic residues" evidence="4">
    <location>
        <begin position="178"/>
        <end position="187"/>
    </location>
</feature>
<dbReference type="InterPro" id="IPR003593">
    <property type="entry name" value="AAA+_ATPase"/>
</dbReference>
<evidence type="ECO:0000256" key="3">
    <source>
        <dbReference type="ARBA" id="ARBA00022840"/>
    </source>
</evidence>
<dbReference type="InterPro" id="IPR020568">
    <property type="entry name" value="Ribosomal_Su5_D2-typ_SF"/>
</dbReference>
<name>A0A1F6BTR1_9BACT</name>
<feature type="domain" description="MCM C-terminal AAA(+) ATPase" evidence="5">
    <location>
        <begin position="293"/>
        <end position="385"/>
    </location>
</feature>
<dbReference type="GO" id="GO:0005524">
    <property type="term" value="F:ATP binding"/>
    <property type="evidence" value="ECO:0007669"/>
    <property type="project" value="UniProtKB-KW"/>
</dbReference>